<dbReference type="RefSeq" id="WP_188860375.1">
    <property type="nucleotide sequence ID" value="NZ_BMLT01000004.1"/>
</dbReference>
<dbReference type="Pfam" id="PF04101">
    <property type="entry name" value="Glyco_tran_28_C"/>
    <property type="match status" value="1"/>
</dbReference>
<dbReference type="EMBL" id="BMLT01000004">
    <property type="protein sequence ID" value="GGO81081.1"/>
    <property type="molecule type" value="Genomic_DNA"/>
</dbReference>
<feature type="domain" description="Glycosyl transferase family 28 C-terminal" evidence="1">
    <location>
        <begin position="263"/>
        <end position="357"/>
    </location>
</feature>
<proteinExistence type="predicted"/>
<sequence>MSDGRGTARILFYVQHLLGIGHLRRAALISDALVARGFEVHLALGGEPVPAIPFNGARCHYLPAVKTDAAFSGLTDAAGEPIDDAFRQLRCERLLALANDVQPAAIITELYPFGRRQMRFELRPLLQWAERQPKRPLLICSLRDILQRRRAEREQETLALVQHHYDRIWVHGDSRLSPLAASFGPAAAIAERTFYTGYVAPAAPCMRARSGVVVSAGGGAVGRQLLHAALDAHRAGLLDDRPWTLIAGPGLPEADYARLGAEAERPGMELIRFCERFIERLAGAELSISQAGYNTVMDLIVSGVPAVLVPFAGDGETEQLERARALEAGGRASLVTEANLDAASLAQAAQRALGQSHSLPPLPLEGAACAAEDLALLLRQPGGLA</sequence>
<gene>
    <name evidence="2" type="ORF">GCM10011348_19290</name>
</gene>
<dbReference type="AlphaFoldDB" id="A0A917ZDJ0"/>
<evidence type="ECO:0000313" key="3">
    <source>
        <dbReference type="Proteomes" id="UP000599578"/>
    </source>
</evidence>
<dbReference type="PANTHER" id="PTHR21015:SF28">
    <property type="entry name" value="SLL1722 PROTEIN"/>
    <property type="match status" value="1"/>
</dbReference>
<accession>A0A917ZDJ0</accession>
<evidence type="ECO:0000313" key="2">
    <source>
        <dbReference type="EMBL" id="GGO81081.1"/>
    </source>
</evidence>
<reference evidence="2 3" key="1">
    <citation type="journal article" date="2014" name="Int. J. Syst. Evol. Microbiol.">
        <title>Complete genome sequence of Corynebacterium casei LMG S-19264T (=DSM 44701T), isolated from a smear-ripened cheese.</title>
        <authorList>
            <consortium name="US DOE Joint Genome Institute (JGI-PGF)"/>
            <person name="Walter F."/>
            <person name="Albersmeier A."/>
            <person name="Kalinowski J."/>
            <person name="Ruckert C."/>
        </authorList>
    </citation>
    <scope>NUCLEOTIDE SEQUENCE [LARGE SCALE GENOMIC DNA]</scope>
    <source>
        <strain evidence="2 3">CGMCC 1.7286</strain>
    </source>
</reference>
<dbReference type="PANTHER" id="PTHR21015">
    <property type="entry name" value="UDP-N-ACETYLGLUCOSAMINE--N-ACETYLMURAMYL-(PENTAPEPTIDE) PYROPHOSPHORYL-UNDECAPRENOL N-ACETYLGLUCOSAMINE TRANSFERASE 1"/>
    <property type="match status" value="1"/>
</dbReference>
<protein>
    <submittedName>
        <fullName evidence="2">Glycosyl transferase</fullName>
    </submittedName>
</protein>
<organism evidence="2 3">
    <name type="scientific">Marinobacterium nitratireducens</name>
    <dbReference type="NCBI Taxonomy" id="518897"/>
    <lineage>
        <taxon>Bacteria</taxon>
        <taxon>Pseudomonadati</taxon>
        <taxon>Pseudomonadota</taxon>
        <taxon>Gammaproteobacteria</taxon>
        <taxon>Oceanospirillales</taxon>
        <taxon>Oceanospirillaceae</taxon>
        <taxon>Marinobacterium</taxon>
    </lineage>
</organism>
<comment type="caution">
    <text evidence="2">The sequence shown here is derived from an EMBL/GenBank/DDBJ whole genome shotgun (WGS) entry which is preliminary data.</text>
</comment>
<dbReference type="InterPro" id="IPR007235">
    <property type="entry name" value="Glyco_trans_28_C"/>
</dbReference>
<dbReference type="SUPFAM" id="SSF53756">
    <property type="entry name" value="UDP-Glycosyltransferase/glycogen phosphorylase"/>
    <property type="match status" value="1"/>
</dbReference>
<keyword evidence="3" id="KW-1185">Reference proteome</keyword>
<dbReference type="Gene3D" id="3.40.50.2000">
    <property type="entry name" value="Glycogen Phosphorylase B"/>
    <property type="match status" value="1"/>
</dbReference>
<evidence type="ECO:0000259" key="1">
    <source>
        <dbReference type="Pfam" id="PF04101"/>
    </source>
</evidence>
<dbReference type="Proteomes" id="UP000599578">
    <property type="component" value="Unassembled WGS sequence"/>
</dbReference>
<keyword evidence="2" id="KW-0808">Transferase</keyword>
<name>A0A917ZDJ0_9GAMM</name>
<dbReference type="GO" id="GO:0016758">
    <property type="term" value="F:hexosyltransferase activity"/>
    <property type="evidence" value="ECO:0007669"/>
    <property type="project" value="InterPro"/>
</dbReference>